<dbReference type="Proteomes" id="UP000007799">
    <property type="component" value="Unassembled WGS sequence"/>
</dbReference>
<protein>
    <submittedName>
        <fullName evidence="2">Uncharacterized protein</fullName>
    </submittedName>
</protein>
<name>F2U9M9_SALR5</name>
<gene>
    <name evidence="2" type="ORF">PTSG_04770</name>
</gene>
<proteinExistence type="predicted"/>
<accession>F2U9M9</accession>
<feature type="compositionally biased region" description="Low complexity" evidence="1">
    <location>
        <begin position="172"/>
        <end position="188"/>
    </location>
</feature>
<dbReference type="OrthoDB" id="10623251at2759"/>
<dbReference type="EMBL" id="GL832965">
    <property type="protein sequence ID" value="EGD73056.1"/>
    <property type="molecule type" value="Genomic_DNA"/>
</dbReference>
<dbReference type="RefSeq" id="XP_004994087.1">
    <property type="nucleotide sequence ID" value="XM_004994030.1"/>
</dbReference>
<dbReference type="InParanoid" id="F2U9M9"/>
<feature type="compositionally biased region" description="Low complexity" evidence="1">
    <location>
        <begin position="370"/>
        <end position="406"/>
    </location>
</feature>
<organism evidence="3">
    <name type="scientific">Salpingoeca rosetta (strain ATCC 50818 / BSB-021)</name>
    <dbReference type="NCBI Taxonomy" id="946362"/>
    <lineage>
        <taxon>Eukaryota</taxon>
        <taxon>Choanoflagellata</taxon>
        <taxon>Craspedida</taxon>
        <taxon>Salpingoecidae</taxon>
        <taxon>Salpingoeca</taxon>
    </lineage>
</organism>
<evidence type="ECO:0000313" key="3">
    <source>
        <dbReference type="Proteomes" id="UP000007799"/>
    </source>
</evidence>
<feature type="region of interest" description="Disordered" evidence="1">
    <location>
        <begin position="370"/>
        <end position="407"/>
    </location>
</feature>
<feature type="region of interest" description="Disordered" evidence="1">
    <location>
        <begin position="159"/>
        <end position="188"/>
    </location>
</feature>
<keyword evidence="3" id="KW-1185">Reference proteome</keyword>
<dbReference type="AlphaFoldDB" id="F2U9M9"/>
<dbReference type="GeneID" id="16074665"/>
<dbReference type="OMA" id="QWSAMED"/>
<evidence type="ECO:0000256" key="1">
    <source>
        <dbReference type="SAM" id="MobiDB-lite"/>
    </source>
</evidence>
<sequence>MAAEIRVMHQHETTIQAKVVPGLVFCHDSQDFRSKVLLSTQGGRKTSAARILKKNGRLWNMPIPEGYELAMFSTEDPAIFCVPGDTTNLADCTRLNLYRKCLMADQAGVTFDLTTTKDCVCALPYRTFGDVAWHFLVALRSEGNLHWFLSKETFTLVNDDSKPTRRRKRTPANKTGNTGASTTSATANKQEECDVAQAQQAQQATAQQQQQAPAIVLGSYVYHRQAPNGPIGTVMEVDDTSSLAVVSWSTGSQIIYHVTDLMPAMPATQPPAPTPHMVSNTAPFSMGQQQQPTQPVLNLDSTWQQAEQHQHQQHQPMQTQGSLDMFVKEEEVVQAPFLSTPSDLPDLLPAHPSASTTFDTAPFSGFQMHQDQFTQQQQQHQLQQQQHQHQPLPDQQQQHQQHQQQQPFSAANLLELDPFATDDAFIPAYDDQPSMGMGNNFGGGFGVSMNTSGNASFGMGMDMDVESPPRPDYDMFSTAH</sequence>
<reference evidence="2" key="1">
    <citation type="submission" date="2009-08" db="EMBL/GenBank/DDBJ databases">
        <title>Annotation of Salpingoeca rosetta.</title>
        <authorList>
            <consortium name="The Broad Institute Genome Sequencing Platform"/>
            <person name="Russ C."/>
            <person name="Cuomo C."/>
            <person name="Burger G."/>
            <person name="Gray M.W."/>
            <person name="Holland P.W.H."/>
            <person name="King N."/>
            <person name="Lang F.B.F."/>
            <person name="Roger A.J."/>
            <person name="Ruiz-Trillo I."/>
            <person name="Young S.K."/>
            <person name="Zeng Q."/>
            <person name="Gargeya S."/>
            <person name="Alvarado L."/>
            <person name="Berlin A."/>
            <person name="Chapman S.B."/>
            <person name="Chen Z."/>
            <person name="Freedman E."/>
            <person name="Gellesch M."/>
            <person name="Goldberg J."/>
            <person name="Griggs A."/>
            <person name="Gujja S."/>
            <person name="Heilman E."/>
            <person name="Heiman D."/>
            <person name="Howarth C."/>
            <person name="Mehta T."/>
            <person name="Neiman D."/>
            <person name="Pearson M."/>
            <person name="Roberts A."/>
            <person name="Saif S."/>
            <person name="Shea T."/>
            <person name="Shenoy N."/>
            <person name="Sisk P."/>
            <person name="Stolte C."/>
            <person name="Sykes S."/>
            <person name="White J."/>
            <person name="Yandava C."/>
            <person name="Haas B."/>
            <person name="Nusbaum C."/>
            <person name="Birren B."/>
        </authorList>
    </citation>
    <scope>NUCLEOTIDE SEQUENCE [LARGE SCALE GENOMIC DNA]</scope>
    <source>
        <strain evidence="2">ATCC 50818</strain>
    </source>
</reference>
<evidence type="ECO:0000313" key="2">
    <source>
        <dbReference type="EMBL" id="EGD73056.1"/>
    </source>
</evidence>
<dbReference type="KEGG" id="sre:PTSG_04770"/>